<feature type="non-terminal residue" evidence="2">
    <location>
        <position position="1"/>
    </location>
</feature>
<feature type="non-terminal residue" evidence="2">
    <location>
        <position position="85"/>
    </location>
</feature>
<evidence type="ECO:0000256" key="1">
    <source>
        <dbReference type="SAM" id="Phobius"/>
    </source>
</evidence>
<proteinExistence type="predicted"/>
<accession>A0AAD8EIL6</accession>
<evidence type="ECO:0000313" key="3">
    <source>
        <dbReference type="Proteomes" id="UP001233999"/>
    </source>
</evidence>
<feature type="transmembrane region" description="Helical" evidence="1">
    <location>
        <begin position="20"/>
        <end position="44"/>
    </location>
</feature>
<gene>
    <name evidence="2" type="ORF">L9F63_001890</name>
</gene>
<dbReference type="EMBL" id="JASPKZ010003864">
    <property type="protein sequence ID" value="KAJ9591536.1"/>
    <property type="molecule type" value="Genomic_DNA"/>
</dbReference>
<name>A0AAD8EIL6_DIPPU</name>
<reference evidence="2" key="2">
    <citation type="submission" date="2023-05" db="EMBL/GenBank/DDBJ databases">
        <authorList>
            <person name="Fouks B."/>
        </authorList>
    </citation>
    <scope>NUCLEOTIDE SEQUENCE</scope>
    <source>
        <strain evidence="2">Stay&amp;Tobe</strain>
        <tissue evidence="2">Testes</tissue>
    </source>
</reference>
<reference evidence="2" key="1">
    <citation type="journal article" date="2023" name="IScience">
        <title>Live-bearing cockroach genome reveals convergent evolutionary mechanisms linked to viviparity in insects and beyond.</title>
        <authorList>
            <person name="Fouks B."/>
            <person name="Harrison M.C."/>
            <person name="Mikhailova A.A."/>
            <person name="Marchal E."/>
            <person name="English S."/>
            <person name="Carruthers M."/>
            <person name="Jennings E.C."/>
            <person name="Chiamaka E.L."/>
            <person name="Frigard R.A."/>
            <person name="Pippel M."/>
            <person name="Attardo G.M."/>
            <person name="Benoit J.B."/>
            <person name="Bornberg-Bauer E."/>
            <person name="Tobe S.S."/>
        </authorList>
    </citation>
    <scope>NUCLEOTIDE SEQUENCE</scope>
    <source>
        <strain evidence="2">Stay&amp;Tobe</strain>
    </source>
</reference>
<organism evidence="2 3">
    <name type="scientific">Diploptera punctata</name>
    <name type="common">Pacific beetle cockroach</name>
    <dbReference type="NCBI Taxonomy" id="6984"/>
    <lineage>
        <taxon>Eukaryota</taxon>
        <taxon>Metazoa</taxon>
        <taxon>Ecdysozoa</taxon>
        <taxon>Arthropoda</taxon>
        <taxon>Hexapoda</taxon>
        <taxon>Insecta</taxon>
        <taxon>Pterygota</taxon>
        <taxon>Neoptera</taxon>
        <taxon>Polyneoptera</taxon>
        <taxon>Dictyoptera</taxon>
        <taxon>Blattodea</taxon>
        <taxon>Blaberoidea</taxon>
        <taxon>Blaberidae</taxon>
        <taxon>Diplopterinae</taxon>
        <taxon>Diploptera</taxon>
    </lineage>
</organism>
<sequence>LTMLSCLGDSVPHMRLLCLLTGVSSCGSWFACLPIGCIILQSILSSGVMRHLKWAKQQSGKIKRMNFLSKKGMLSNLVFILNNWK</sequence>
<dbReference type="Proteomes" id="UP001233999">
    <property type="component" value="Unassembled WGS sequence"/>
</dbReference>
<keyword evidence="1" id="KW-1133">Transmembrane helix</keyword>
<evidence type="ECO:0000313" key="2">
    <source>
        <dbReference type="EMBL" id="KAJ9591536.1"/>
    </source>
</evidence>
<comment type="caution">
    <text evidence="2">The sequence shown here is derived from an EMBL/GenBank/DDBJ whole genome shotgun (WGS) entry which is preliminary data.</text>
</comment>
<keyword evidence="3" id="KW-1185">Reference proteome</keyword>
<protein>
    <submittedName>
        <fullName evidence="2">Uncharacterized protein</fullName>
    </submittedName>
</protein>
<dbReference type="AlphaFoldDB" id="A0AAD8EIL6"/>
<keyword evidence="1" id="KW-0472">Membrane</keyword>
<keyword evidence="1" id="KW-0812">Transmembrane</keyword>